<organism evidence="2 3">
    <name type="scientific">Cuscuta epithymum</name>
    <dbReference type="NCBI Taxonomy" id="186058"/>
    <lineage>
        <taxon>Eukaryota</taxon>
        <taxon>Viridiplantae</taxon>
        <taxon>Streptophyta</taxon>
        <taxon>Embryophyta</taxon>
        <taxon>Tracheophyta</taxon>
        <taxon>Spermatophyta</taxon>
        <taxon>Magnoliopsida</taxon>
        <taxon>eudicotyledons</taxon>
        <taxon>Gunneridae</taxon>
        <taxon>Pentapetalae</taxon>
        <taxon>asterids</taxon>
        <taxon>lamiids</taxon>
        <taxon>Solanales</taxon>
        <taxon>Convolvulaceae</taxon>
        <taxon>Cuscuteae</taxon>
        <taxon>Cuscuta</taxon>
        <taxon>Cuscuta subgen. Cuscuta</taxon>
    </lineage>
</organism>
<evidence type="ECO:0000313" key="3">
    <source>
        <dbReference type="Proteomes" id="UP001152523"/>
    </source>
</evidence>
<dbReference type="Pfam" id="PF03372">
    <property type="entry name" value="Exo_endo_phos"/>
    <property type="match status" value="1"/>
</dbReference>
<evidence type="ECO:0000259" key="1">
    <source>
        <dbReference type="Pfam" id="PF03372"/>
    </source>
</evidence>
<proteinExistence type="predicted"/>
<dbReference type="InterPro" id="IPR005135">
    <property type="entry name" value="Endo/exonuclease/phosphatase"/>
</dbReference>
<comment type="caution">
    <text evidence="2">The sequence shown here is derived from an EMBL/GenBank/DDBJ whole genome shotgun (WGS) entry which is preliminary data.</text>
</comment>
<dbReference type="AlphaFoldDB" id="A0AAV0G7D9"/>
<reference evidence="2" key="1">
    <citation type="submission" date="2022-07" db="EMBL/GenBank/DDBJ databases">
        <authorList>
            <person name="Macas J."/>
            <person name="Novak P."/>
            <person name="Neumann P."/>
        </authorList>
    </citation>
    <scope>NUCLEOTIDE SEQUENCE</scope>
</reference>
<evidence type="ECO:0000313" key="2">
    <source>
        <dbReference type="EMBL" id="CAH9143861.1"/>
    </source>
</evidence>
<dbReference type="PANTHER" id="PTHR33710:SF79">
    <property type="entry name" value="OS06G0205337 PROTEIN"/>
    <property type="match status" value="1"/>
</dbReference>
<accession>A0AAV0G7D9</accession>
<dbReference type="PANTHER" id="PTHR33710">
    <property type="entry name" value="BNAC02G09200D PROTEIN"/>
    <property type="match status" value="1"/>
</dbReference>
<protein>
    <recommendedName>
        <fullName evidence="1">Endonuclease/exonuclease/phosphatase domain-containing protein</fullName>
    </recommendedName>
</protein>
<name>A0AAV0G7D9_9ASTE</name>
<dbReference type="SUPFAM" id="SSF56672">
    <property type="entry name" value="DNA/RNA polymerases"/>
    <property type="match status" value="1"/>
</dbReference>
<dbReference type="Gene3D" id="3.60.10.10">
    <property type="entry name" value="Endonuclease/exonuclease/phosphatase"/>
    <property type="match status" value="1"/>
</dbReference>
<feature type="domain" description="Endonuclease/exonuclease/phosphatase" evidence="1">
    <location>
        <begin position="4"/>
        <end position="215"/>
    </location>
</feature>
<dbReference type="EMBL" id="CAMAPF010001057">
    <property type="protein sequence ID" value="CAH9143861.1"/>
    <property type="molecule type" value="Genomic_DNA"/>
</dbReference>
<dbReference type="Proteomes" id="UP001152523">
    <property type="component" value="Unassembled WGS sequence"/>
</dbReference>
<dbReference type="GO" id="GO:0003824">
    <property type="term" value="F:catalytic activity"/>
    <property type="evidence" value="ECO:0007669"/>
    <property type="project" value="InterPro"/>
</dbReference>
<keyword evidence="3" id="KW-1185">Reference proteome</keyword>
<sequence>MILLSWNCWGLGHPSAVPALRDLVRRHKPDIIFLCETLCYSTRVEEVRRLIGFEACFSVDKEGKSGGLAILWRVASMVDLVNYSKNFINVLIKEDGSDPWRLTGFYGVPDRSRRRESWEILRSLASLSTLPWCIVGDFNDILTQDEKRGWVDHPAWLLRGFRDTVIACGLVDIPLKGRPFTWGRSLHTGDIIEERLDRAMATKDWWQRFPSCNLHNISTCHSDHSPILLSTETKFIKYGKRSFKFENAWLLEPELPNVVEVSWADSSGEDLLQKISKCTAKLDSWGRRLRRKQTEAIDGCRDKLTRVMEDDSPEAYEEAQKLKKELAKLLAQEEAFWKQRAKSFWMRDGDMNTKFFHAAATSRKQRNKICMLTKPDGSLSTSREGMCSIVKEYFSDIFSLGDTEYGPVIKTIKPCVNNAANNMLTASFEVEEFRTAIFQMHSDKAPGPDGLNPAFYKRFWELCGQDIVRAGRIWLEQGRLPDQIGDTNIVLIPKCDSPTRMTDLRPISLCNVIYKIISKVLANRLQKILPDCISMEQSGFVSGRNILDNVVLAS</sequence>
<gene>
    <name evidence="2" type="ORF">CEPIT_LOCUS41002</name>
</gene>
<dbReference type="SUPFAM" id="SSF56219">
    <property type="entry name" value="DNase I-like"/>
    <property type="match status" value="1"/>
</dbReference>
<dbReference type="InterPro" id="IPR036691">
    <property type="entry name" value="Endo/exonu/phosph_ase_sf"/>
</dbReference>
<feature type="non-terminal residue" evidence="2">
    <location>
        <position position="554"/>
    </location>
</feature>
<dbReference type="InterPro" id="IPR043502">
    <property type="entry name" value="DNA/RNA_pol_sf"/>
</dbReference>